<keyword evidence="3" id="KW-1185">Reference proteome</keyword>
<proteinExistence type="predicted"/>
<dbReference type="AlphaFoldDB" id="A0A5N6ESQ2"/>
<dbReference type="Proteomes" id="UP000326799">
    <property type="component" value="Unassembled WGS sequence"/>
</dbReference>
<keyword evidence="1" id="KW-0812">Transmembrane</keyword>
<sequence length="56" mass="6645">MDTEYPYIGMYIHVYSVVLTTTTLFWCAPYLSYIRSEKRSTPNFALVMLTRQFSTH</sequence>
<keyword evidence="1" id="KW-1133">Transmembrane helix</keyword>
<accession>A0A5N6ESQ2</accession>
<evidence type="ECO:0000256" key="1">
    <source>
        <dbReference type="SAM" id="Phobius"/>
    </source>
</evidence>
<protein>
    <submittedName>
        <fullName evidence="2">Uncharacterized protein</fullName>
    </submittedName>
</protein>
<evidence type="ECO:0000313" key="3">
    <source>
        <dbReference type="Proteomes" id="UP000326799"/>
    </source>
</evidence>
<organism evidence="2 3">
    <name type="scientific">Aspergillus novoparasiticus</name>
    <dbReference type="NCBI Taxonomy" id="986946"/>
    <lineage>
        <taxon>Eukaryota</taxon>
        <taxon>Fungi</taxon>
        <taxon>Dikarya</taxon>
        <taxon>Ascomycota</taxon>
        <taxon>Pezizomycotina</taxon>
        <taxon>Eurotiomycetes</taxon>
        <taxon>Eurotiomycetidae</taxon>
        <taxon>Eurotiales</taxon>
        <taxon>Aspergillaceae</taxon>
        <taxon>Aspergillus</taxon>
        <taxon>Aspergillus subgen. Circumdati</taxon>
    </lineage>
</organism>
<feature type="transmembrane region" description="Helical" evidence="1">
    <location>
        <begin position="12"/>
        <end position="31"/>
    </location>
</feature>
<dbReference type="EMBL" id="ML733427">
    <property type="protein sequence ID" value="KAB8220572.1"/>
    <property type="molecule type" value="Genomic_DNA"/>
</dbReference>
<gene>
    <name evidence="2" type="ORF">BDV33DRAFT_90399</name>
</gene>
<reference evidence="2 3" key="1">
    <citation type="submission" date="2019-04" db="EMBL/GenBank/DDBJ databases">
        <title>Fungal friends and foes A comparative genomics study of 23 Aspergillus species from section Flavi.</title>
        <authorList>
            <consortium name="DOE Joint Genome Institute"/>
            <person name="Kjaerbolling I."/>
            <person name="Vesth T.C."/>
            <person name="Frisvad J.C."/>
            <person name="Nybo J.L."/>
            <person name="Theobald S."/>
            <person name="Kildgaard S."/>
            <person name="Petersen T.I."/>
            <person name="Kuo A."/>
            <person name="Sato A."/>
            <person name="Lyhne E.K."/>
            <person name="Kogle M.E."/>
            <person name="Wiebenga A."/>
            <person name="Kun R.S."/>
            <person name="Lubbers R.J."/>
            <person name="Makela M.R."/>
            <person name="Barry K."/>
            <person name="Chovatia M."/>
            <person name="Clum A."/>
            <person name="Daum C."/>
            <person name="Haridas S."/>
            <person name="He G."/>
            <person name="LaButti K."/>
            <person name="Lipzen A."/>
            <person name="Mondo S."/>
            <person name="Pangilinan J."/>
            <person name="Riley R."/>
            <person name="Salamov A."/>
            <person name="Simmons B.A."/>
            <person name="Magnuson J.K."/>
            <person name="Henrissat B."/>
            <person name="Mortensen U.H."/>
            <person name="Larsen T.O."/>
            <person name="De vries R.P."/>
            <person name="Grigoriev I.V."/>
            <person name="Machida M."/>
            <person name="Baker S.E."/>
            <person name="Andersen M.R."/>
        </authorList>
    </citation>
    <scope>NUCLEOTIDE SEQUENCE [LARGE SCALE GENOMIC DNA]</scope>
    <source>
        <strain evidence="2 3">CBS 126849</strain>
    </source>
</reference>
<keyword evidence="1" id="KW-0472">Membrane</keyword>
<name>A0A5N6ESQ2_9EURO</name>
<evidence type="ECO:0000313" key="2">
    <source>
        <dbReference type="EMBL" id="KAB8220572.1"/>
    </source>
</evidence>